<feature type="transmembrane region" description="Helical" evidence="1">
    <location>
        <begin position="93"/>
        <end position="116"/>
    </location>
</feature>
<feature type="transmembrane region" description="Helical" evidence="1">
    <location>
        <begin position="35"/>
        <end position="56"/>
    </location>
</feature>
<name>A0A9D1WX50_9FIRM</name>
<dbReference type="Proteomes" id="UP000886721">
    <property type="component" value="Unassembled WGS sequence"/>
</dbReference>
<keyword evidence="1" id="KW-0812">Transmembrane</keyword>
<evidence type="ECO:0000256" key="1">
    <source>
        <dbReference type="SAM" id="Phobius"/>
    </source>
</evidence>
<dbReference type="AlphaFoldDB" id="A0A9D1WX50"/>
<accession>A0A9D1WX50</accession>
<feature type="transmembrane region" description="Helical" evidence="1">
    <location>
        <begin position="68"/>
        <end position="87"/>
    </location>
</feature>
<reference evidence="2" key="1">
    <citation type="journal article" date="2021" name="PeerJ">
        <title>Extensive microbial diversity within the chicken gut microbiome revealed by metagenomics and culture.</title>
        <authorList>
            <person name="Gilroy R."/>
            <person name="Ravi A."/>
            <person name="Getino M."/>
            <person name="Pursley I."/>
            <person name="Horton D.L."/>
            <person name="Alikhan N.F."/>
            <person name="Baker D."/>
            <person name="Gharbi K."/>
            <person name="Hall N."/>
            <person name="Watson M."/>
            <person name="Adriaenssens E.M."/>
            <person name="Foster-Nyarko E."/>
            <person name="Jarju S."/>
            <person name="Secka A."/>
            <person name="Antonio M."/>
            <person name="Oren A."/>
            <person name="Chaudhuri R.R."/>
            <person name="La Ragione R."/>
            <person name="Hildebrand F."/>
            <person name="Pallen M.J."/>
        </authorList>
    </citation>
    <scope>NUCLEOTIDE SEQUENCE</scope>
    <source>
        <strain evidence="2">CHK191-13928</strain>
    </source>
</reference>
<proteinExistence type="predicted"/>
<keyword evidence="1" id="KW-1133">Transmembrane helix</keyword>
<evidence type="ECO:0000313" key="3">
    <source>
        <dbReference type="Proteomes" id="UP000886721"/>
    </source>
</evidence>
<keyword evidence="1" id="KW-0472">Membrane</keyword>
<sequence>MKKIMILAGPALAYLICYIIYGFRQSIFSQADIPVTVLFLLECVGYCVIGMLLLIVSEAIRKERRDQGTKILCGVDIIVPLVIWIFGIKTGNFIMMTNGFVFVYFVFLGGILYSIIKS</sequence>
<comment type="caution">
    <text evidence="2">The sequence shown here is derived from an EMBL/GenBank/DDBJ whole genome shotgun (WGS) entry which is preliminary data.</text>
</comment>
<protein>
    <submittedName>
        <fullName evidence="2">Uncharacterized protein</fullName>
    </submittedName>
</protein>
<gene>
    <name evidence="2" type="ORF">H9735_10070</name>
</gene>
<feature type="transmembrane region" description="Helical" evidence="1">
    <location>
        <begin position="5"/>
        <end position="23"/>
    </location>
</feature>
<organism evidence="2 3">
    <name type="scientific">Candidatus Anaerostipes excrementavium</name>
    <dbReference type="NCBI Taxonomy" id="2838463"/>
    <lineage>
        <taxon>Bacteria</taxon>
        <taxon>Bacillati</taxon>
        <taxon>Bacillota</taxon>
        <taxon>Clostridia</taxon>
        <taxon>Lachnospirales</taxon>
        <taxon>Lachnospiraceae</taxon>
        <taxon>Anaerostipes</taxon>
    </lineage>
</organism>
<dbReference type="EMBL" id="DXEM01000031">
    <property type="protein sequence ID" value="HIX68446.1"/>
    <property type="molecule type" value="Genomic_DNA"/>
</dbReference>
<evidence type="ECO:0000313" key="2">
    <source>
        <dbReference type="EMBL" id="HIX68446.1"/>
    </source>
</evidence>
<reference evidence="2" key="2">
    <citation type="submission" date="2021-04" db="EMBL/GenBank/DDBJ databases">
        <authorList>
            <person name="Gilroy R."/>
        </authorList>
    </citation>
    <scope>NUCLEOTIDE SEQUENCE</scope>
    <source>
        <strain evidence="2">CHK191-13928</strain>
    </source>
</reference>